<gene>
    <name evidence="2" type="ORF">IEN85_17800</name>
</gene>
<reference evidence="2" key="1">
    <citation type="submission" date="2020-09" db="EMBL/GenBank/DDBJ databases">
        <title>Pelagicoccus enzymogenes sp. nov. with an EPS production, isolated from marine sediment.</title>
        <authorList>
            <person name="Feng X."/>
        </authorList>
    </citation>
    <scope>NUCLEOTIDE SEQUENCE</scope>
    <source>
        <strain evidence="2">NFK12</strain>
    </source>
</reference>
<dbReference type="InterPro" id="IPR053737">
    <property type="entry name" value="Type_II_TA_Toxin"/>
</dbReference>
<dbReference type="SUPFAM" id="SSF140931">
    <property type="entry name" value="Fic-like"/>
    <property type="match status" value="1"/>
</dbReference>
<dbReference type="EMBL" id="JACYFG010000040">
    <property type="protein sequence ID" value="MBD5781360.1"/>
    <property type="molecule type" value="Genomic_DNA"/>
</dbReference>
<comment type="caution">
    <text evidence="2">The sequence shown here is derived from an EMBL/GenBank/DDBJ whole genome shotgun (WGS) entry which is preliminary data.</text>
</comment>
<dbReference type="PANTHER" id="PTHR39426:SF1">
    <property type="entry name" value="HOMOLOGY TO DEATH-ON-CURING PROTEIN OF PHAGE P1"/>
    <property type="match status" value="1"/>
</dbReference>
<dbReference type="RefSeq" id="WP_191618458.1">
    <property type="nucleotide sequence ID" value="NZ_JACYFG010000040.1"/>
</dbReference>
<dbReference type="InterPro" id="IPR036597">
    <property type="entry name" value="Fido-like_dom_sf"/>
</dbReference>
<dbReference type="Proteomes" id="UP000622317">
    <property type="component" value="Unassembled WGS sequence"/>
</dbReference>
<protein>
    <submittedName>
        <fullName evidence="2">Type II toxin-antitoxin system death-on-curing family toxin</fullName>
    </submittedName>
</protein>
<proteinExistence type="predicted"/>
<dbReference type="Pfam" id="PF02661">
    <property type="entry name" value="Fic"/>
    <property type="match status" value="1"/>
</dbReference>
<evidence type="ECO:0000259" key="1">
    <source>
        <dbReference type="PROSITE" id="PS51459"/>
    </source>
</evidence>
<name>A0A927FBJ0_9BACT</name>
<organism evidence="2 3">
    <name type="scientific">Pelagicoccus enzymogenes</name>
    <dbReference type="NCBI Taxonomy" id="2773457"/>
    <lineage>
        <taxon>Bacteria</taxon>
        <taxon>Pseudomonadati</taxon>
        <taxon>Verrucomicrobiota</taxon>
        <taxon>Opitutia</taxon>
        <taxon>Puniceicoccales</taxon>
        <taxon>Pelagicoccaceae</taxon>
        <taxon>Pelagicoccus</taxon>
    </lineage>
</organism>
<dbReference type="GO" id="GO:0016301">
    <property type="term" value="F:kinase activity"/>
    <property type="evidence" value="ECO:0007669"/>
    <property type="project" value="InterPro"/>
</dbReference>
<evidence type="ECO:0000313" key="3">
    <source>
        <dbReference type="Proteomes" id="UP000622317"/>
    </source>
</evidence>
<keyword evidence="3" id="KW-1185">Reference proteome</keyword>
<dbReference type="PROSITE" id="PS51459">
    <property type="entry name" value="FIDO"/>
    <property type="match status" value="1"/>
</dbReference>
<dbReference type="InterPro" id="IPR003812">
    <property type="entry name" value="Fido"/>
</dbReference>
<feature type="domain" description="Fido" evidence="1">
    <location>
        <begin position="7"/>
        <end position="123"/>
    </location>
</feature>
<sequence>MKEPYWFSREEVLALHEMLLADYGGGSGIRDENMLDSALAKPKQLYAYGKPRHQELAATYASGVIKNHPFVDGNKRAGFVLAVAFLERNGIPFRASEAESVIRTLARAAGELDEAGYATWLQENS</sequence>
<accession>A0A927FBJ0</accession>
<dbReference type="NCBIfam" id="TIGR01550">
    <property type="entry name" value="DOC_P1"/>
    <property type="match status" value="1"/>
</dbReference>
<evidence type="ECO:0000313" key="2">
    <source>
        <dbReference type="EMBL" id="MBD5781360.1"/>
    </source>
</evidence>
<dbReference type="PIRSF" id="PIRSF018297">
    <property type="entry name" value="Doc"/>
    <property type="match status" value="1"/>
</dbReference>
<dbReference type="Gene3D" id="1.20.120.1870">
    <property type="entry name" value="Fic/DOC protein, Fido domain"/>
    <property type="match status" value="1"/>
</dbReference>
<dbReference type="InterPro" id="IPR006440">
    <property type="entry name" value="Doc"/>
</dbReference>
<dbReference type="PANTHER" id="PTHR39426">
    <property type="entry name" value="HOMOLOGY TO DEATH-ON-CURING PROTEIN OF PHAGE P1"/>
    <property type="match status" value="1"/>
</dbReference>
<dbReference type="AlphaFoldDB" id="A0A927FBJ0"/>